<sequence length="249" mass="28167">MLKVVQGHEIWVLSEVSHAHQGSEARCRVFYGHAGRPDGLADLNCLSAWVMAPSGERLPIKVEPGDDCFHLLRFTPDLDGFWPVTVENDVGPVAITRDGFYRRGTRKDYPNAREVGYYYQYAKTYVQVGHFCVGCGEVSYSPEIVCLGHDLELVAPPPGVYRVGDELVLEVRYKGQPLPGAEVKATWSLGEEEDWALDRKTDDAGRVKFTLAHPGHWLFYTRYAEETLGKESEYDKRVYSATLSFCWVR</sequence>
<name>A0A101FH50_9THEO</name>
<evidence type="ECO:0000313" key="2">
    <source>
        <dbReference type="Proteomes" id="UP000053326"/>
    </source>
</evidence>
<dbReference type="InterPro" id="IPR019613">
    <property type="entry name" value="DUF4198"/>
</dbReference>
<organism evidence="1 2">
    <name type="scientific">Thermacetogenium phaeum</name>
    <dbReference type="NCBI Taxonomy" id="85874"/>
    <lineage>
        <taxon>Bacteria</taxon>
        <taxon>Bacillati</taxon>
        <taxon>Bacillota</taxon>
        <taxon>Clostridia</taxon>
        <taxon>Thermoanaerobacterales</taxon>
        <taxon>Thermoanaerobacteraceae</taxon>
        <taxon>Thermacetogenium</taxon>
    </lineage>
</organism>
<dbReference type="Proteomes" id="UP000053326">
    <property type="component" value="Unassembled WGS sequence"/>
</dbReference>
<evidence type="ECO:0000313" key="1">
    <source>
        <dbReference type="EMBL" id="KUK36912.1"/>
    </source>
</evidence>
<reference evidence="2" key="1">
    <citation type="journal article" date="2015" name="MBio">
        <title>Genome-Resolved Metagenomic Analysis Reveals Roles for Candidate Phyla and Other Microbial Community Members in Biogeochemical Transformations in Oil Reservoirs.</title>
        <authorList>
            <person name="Hu P."/>
            <person name="Tom L."/>
            <person name="Singh A."/>
            <person name="Thomas B.C."/>
            <person name="Baker B.J."/>
            <person name="Piceno Y.M."/>
            <person name="Andersen G.L."/>
            <person name="Banfield J.F."/>
        </authorList>
    </citation>
    <scope>NUCLEOTIDE SEQUENCE [LARGE SCALE GENOMIC DNA]</scope>
</reference>
<gene>
    <name evidence="1" type="ORF">XD66_0371</name>
</gene>
<keyword evidence="1" id="KW-0812">Transmembrane</keyword>
<proteinExistence type="predicted"/>
<dbReference type="PATRIC" id="fig|85874.4.peg.1506"/>
<accession>A0A101FH50</accession>
<dbReference type="EMBL" id="LGFO01000027">
    <property type="protein sequence ID" value="KUK36912.1"/>
    <property type="molecule type" value="Genomic_DNA"/>
</dbReference>
<dbReference type="Pfam" id="PF10670">
    <property type="entry name" value="DUF4198"/>
    <property type="match status" value="1"/>
</dbReference>
<protein>
    <submittedName>
        <fullName evidence="1">Nickel transport complex protein, NikM subunit, transmembrane</fullName>
    </submittedName>
</protein>
<keyword evidence="1" id="KW-0472">Membrane</keyword>
<dbReference type="AlphaFoldDB" id="A0A101FH50"/>
<comment type="caution">
    <text evidence="1">The sequence shown here is derived from an EMBL/GenBank/DDBJ whole genome shotgun (WGS) entry which is preliminary data.</text>
</comment>